<sequence>MIVIMQLCVVDTSHGRASDEVIINSDEEPSSSYSDDNDNDNDKDDRNNREHDGDYDDIHHNTVYQQQQASSSSSSSTTAATSSSSSPMPLYIDLRVDTPILAGEEVFFPATPYFSNAYAYCYRGIWLHRNNSRMNLKLIIHHQQQQTTAWGQYGCPVMNTNDGDDDDIEMRFWLSREEGQLVVDERLLPCFRLYTLLHHGYYDNNNTHDNNELNNTTNKKGVDMAVVINGRLSYKLELYAAKALLRSIQGYNAKNMIESSRRLQEGDDVSLLRDKSLLQIPVMEVREIEAGLLVQLIHTIQDYITIIDHDAYHNIGDDVNGDSGHVLSVSSYQDNGDDKTVDDDNNRSTKKGNNDSNKNKNNKPTK</sequence>
<accession>A0A7J6N248</accession>
<feature type="compositionally biased region" description="Acidic residues" evidence="1">
    <location>
        <begin position="25"/>
        <end position="42"/>
    </location>
</feature>
<evidence type="ECO:0000256" key="1">
    <source>
        <dbReference type="SAM" id="MobiDB-lite"/>
    </source>
</evidence>
<evidence type="ECO:0000313" key="2">
    <source>
        <dbReference type="EMBL" id="KAF4677796.1"/>
    </source>
</evidence>
<comment type="caution">
    <text evidence="2">The sequence shown here is derived from an EMBL/GenBank/DDBJ whole genome shotgun (WGS) entry which is preliminary data.</text>
</comment>
<feature type="region of interest" description="Disordered" evidence="1">
    <location>
        <begin position="326"/>
        <end position="366"/>
    </location>
</feature>
<dbReference type="OrthoDB" id="478192at2759"/>
<dbReference type="EMBL" id="JABANP010000957">
    <property type="protein sequence ID" value="KAF4677796.1"/>
    <property type="molecule type" value="Genomic_DNA"/>
</dbReference>
<name>A0A7J6N248_PEROL</name>
<feature type="region of interest" description="Disordered" evidence="1">
    <location>
        <begin position="19"/>
        <end position="86"/>
    </location>
</feature>
<evidence type="ECO:0000313" key="3">
    <source>
        <dbReference type="Proteomes" id="UP000541610"/>
    </source>
</evidence>
<proteinExistence type="predicted"/>
<dbReference type="AlphaFoldDB" id="A0A7J6N248"/>
<feature type="compositionally biased region" description="Low complexity" evidence="1">
    <location>
        <begin position="65"/>
        <end position="86"/>
    </location>
</feature>
<gene>
    <name evidence="2" type="ORF">FOZ60_017165</name>
</gene>
<feature type="compositionally biased region" description="Basic and acidic residues" evidence="1">
    <location>
        <begin position="43"/>
        <end position="60"/>
    </location>
</feature>
<dbReference type="Proteomes" id="UP000541610">
    <property type="component" value="Unassembled WGS sequence"/>
</dbReference>
<reference evidence="2 3" key="1">
    <citation type="submission" date="2020-04" db="EMBL/GenBank/DDBJ databases">
        <title>Perkinsus olseni comparative genomics.</title>
        <authorList>
            <person name="Bogema D.R."/>
        </authorList>
    </citation>
    <scope>NUCLEOTIDE SEQUENCE [LARGE SCALE GENOMIC DNA]</scope>
    <source>
        <strain evidence="2">00978-12</strain>
    </source>
</reference>
<protein>
    <submittedName>
        <fullName evidence="2">Uncharacterized protein</fullName>
    </submittedName>
</protein>
<organism evidence="2 3">
    <name type="scientific">Perkinsus olseni</name>
    <name type="common">Perkinsus atlanticus</name>
    <dbReference type="NCBI Taxonomy" id="32597"/>
    <lineage>
        <taxon>Eukaryota</taxon>
        <taxon>Sar</taxon>
        <taxon>Alveolata</taxon>
        <taxon>Perkinsozoa</taxon>
        <taxon>Perkinsea</taxon>
        <taxon>Perkinsida</taxon>
        <taxon>Perkinsidae</taxon>
        <taxon>Perkinsus</taxon>
    </lineage>
</organism>
<feature type="compositionally biased region" description="Basic and acidic residues" evidence="1">
    <location>
        <begin position="336"/>
        <end position="347"/>
    </location>
</feature>